<name>A0AAQ4DIC1_AMBAM</name>
<reference evidence="2 3" key="1">
    <citation type="journal article" date="2023" name="Arcadia Sci">
        <title>De novo assembly of a long-read Amblyomma americanum tick genome.</title>
        <authorList>
            <person name="Chou S."/>
            <person name="Poskanzer K.E."/>
            <person name="Rollins M."/>
            <person name="Thuy-Boun P.S."/>
        </authorList>
    </citation>
    <scope>NUCLEOTIDE SEQUENCE [LARGE SCALE GENOMIC DNA]</scope>
    <source>
        <strain evidence="2">F_SG_1</strain>
        <tissue evidence="2">Salivary glands</tissue>
    </source>
</reference>
<organism evidence="2 3">
    <name type="scientific">Amblyomma americanum</name>
    <name type="common">Lone star tick</name>
    <dbReference type="NCBI Taxonomy" id="6943"/>
    <lineage>
        <taxon>Eukaryota</taxon>
        <taxon>Metazoa</taxon>
        <taxon>Ecdysozoa</taxon>
        <taxon>Arthropoda</taxon>
        <taxon>Chelicerata</taxon>
        <taxon>Arachnida</taxon>
        <taxon>Acari</taxon>
        <taxon>Parasitiformes</taxon>
        <taxon>Ixodida</taxon>
        <taxon>Ixodoidea</taxon>
        <taxon>Ixodidae</taxon>
        <taxon>Amblyomminae</taxon>
        <taxon>Amblyomma</taxon>
    </lineage>
</organism>
<evidence type="ECO:0000313" key="2">
    <source>
        <dbReference type="EMBL" id="KAK8762211.1"/>
    </source>
</evidence>
<feature type="non-terminal residue" evidence="2">
    <location>
        <position position="307"/>
    </location>
</feature>
<accession>A0AAQ4DIC1</accession>
<feature type="region of interest" description="Disordered" evidence="1">
    <location>
        <begin position="148"/>
        <end position="170"/>
    </location>
</feature>
<protein>
    <submittedName>
        <fullName evidence="2">Uncharacterized protein</fullName>
    </submittedName>
</protein>
<evidence type="ECO:0000256" key="1">
    <source>
        <dbReference type="SAM" id="MobiDB-lite"/>
    </source>
</evidence>
<dbReference type="Proteomes" id="UP001321473">
    <property type="component" value="Unassembled WGS sequence"/>
</dbReference>
<keyword evidence="3" id="KW-1185">Reference proteome</keyword>
<dbReference type="EMBL" id="JARKHS020030357">
    <property type="protein sequence ID" value="KAK8762211.1"/>
    <property type="molecule type" value="Genomic_DNA"/>
</dbReference>
<evidence type="ECO:0000313" key="3">
    <source>
        <dbReference type="Proteomes" id="UP001321473"/>
    </source>
</evidence>
<feature type="region of interest" description="Disordered" evidence="1">
    <location>
        <begin position="251"/>
        <end position="307"/>
    </location>
</feature>
<sequence>MWTVEGAVPSIRLPRIFALLCHLRPPPSTVDACLVTSSPQGISLSSSRGCSSGAARRELLYTDELPEREKIVAVTSNLWGTKFKVLGLARWLPASLGSVTYRTSLLHLQPRQMTLLIKELQGPQPPSAAASRASSAALVLHNGTTVAGGSAAGSAAQSATGFSEDEDDDMCDPVASDETAAAPIAPMTPKKRCGLGRCPGLPDPETGVVAADGDSAMAVCAGGGCGRGADEEYLTLETTAEAGVQRLTLRQAGHSRPQGTTMSLAAADAALPGTSASSACCQQPREEEATSPSKRPQAELRPESRPG</sequence>
<dbReference type="SUPFAM" id="SSF54518">
    <property type="entry name" value="Tubby C-terminal domain-like"/>
    <property type="match status" value="1"/>
</dbReference>
<gene>
    <name evidence="2" type="ORF">V5799_026522</name>
</gene>
<dbReference type="AlphaFoldDB" id="A0AAQ4DIC1"/>
<proteinExistence type="predicted"/>
<dbReference type="InterPro" id="IPR025659">
    <property type="entry name" value="Tubby-like_C"/>
</dbReference>
<feature type="compositionally biased region" description="Basic and acidic residues" evidence="1">
    <location>
        <begin position="296"/>
        <end position="307"/>
    </location>
</feature>
<comment type="caution">
    <text evidence="2">The sequence shown here is derived from an EMBL/GenBank/DDBJ whole genome shotgun (WGS) entry which is preliminary data.</text>
</comment>
<feature type="compositionally biased region" description="Low complexity" evidence="1">
    <location>
        <begin position="148"/>
        <end position="161"/>
    </location>
</feature>